<dbReference type="Proteomes" id="UP000031535">
    <property type="component" value="Unassembled WGS sequence"/>
</dbReference>
<organism evidence="1 2">
    <name type="scientific">Pseudomonas batumici</name>
    <dbReference type="NCBI Taxonomy" id="226910"/>
    <lineage>
        <taxon>Bacteria</taxon>
        <taxon>Pseudomonadati</taxon>
        <taxon>Pseudomonadota</taxon>
        <taxon>Gammaproteobacteria</taxon>
        <taxon>Pseudomonadales</taxon>
        <taxon>Pseudomonadaceae</taxon>
        <taxon>Pseudomonas</taxon>
    </lineage>
</organism>
<dbReference type="AlphaFoldDB" id="A0A0C2HUG2"/>
<dbReference type="EMBL" id="JXDG01000070">
    <property type="protein sequence ID" value="KIH80766.1"/>
    <property type="molecule type" value="Genomic_DNA"/>
</dbReference>
<evidence type="ECO:0000313" key="2">
    <source>
        <dbReference type="Proteomes" id="UP000031535"/>
    </source>
</evidence>
<reference evidence="1 2" key="1">
    <citation type="submission" date="2015-01" db="EMBL/GenBank/DDBJ databases">
        <title>Complete genome of Pseudomonas batumici UCM B-321 producer of the batumin antibiotic with strong antistaphilococcal and potential anticancer activity.</title>
        <authorList>
            <person name="Klochko V.V."/>
            <person name="Zelena L.B."/>
            <person name="Elena K.A."/>
            <person name="Reva O.N."/>
        </authorList>
    </citation>
    <scope>NUCLEOTIDE SEQUENCE [LARGE SCALE GENOMIC DNA]</scope>
    <source>
        <strain evidence="1 2">UCM B-321</strain>
    </source>
</reference>
<gene>
    <name evidence="1" type="ORF">UCMB321_5491</name>
</gene>
<evidence type="ECO:0000313" key="1">
    <source>
        <dbReference type="EMBL" id="KIH80766.1"/>
    </source>
</evidence>
<name>A0A0C2HUG2_9PSED</name>
<keyword evidence="2" id="KW-1185">Reference proteome</keyword>
<dbReference type="STRING" id="226910.UCMB321_5491"/>
<dbReference type="PATRIC" id="fig|226910.6.peg.5479"/>
<accession>A0A0C2HUG2</accession>
<comment type="caution">
    <text evidence="1">The sequence shown here is derived from an EMBL/GenBank/DDBJ whole genome shotgun (WGS) entry which is preliminary data.</text>
</comment>
<proteinExistence type="predicted"/>
<protein>
    <submittedName>
        <fullName evidence="1">Uncharacterized protein</fullName>
    </submittedName>
</protein>
<sequence length="148" mass="16782">MGLLLSLGVAQASAAPSLNVEFGKPSYIHHLTYEVLYKDKPFKEATLYYYDNGLYKIVSPGEEHYGVYVVKGQFSDTRYAISYISLPSSDWYGNVALHDLAFDKNTGVFQQQAHLPSDQNIAPQHGSFRLERNELADPLPIRWQTPQR</sequence>